<evidence type="ECO:0000313" key="3">
    <source>
        <dbReference type="EMBL" id="STR45315.1"/>
    </source>
</evidence>
<accession>A0A377SVC5</accession>
<reference evidence="4 6" key="2">
    <citation type="submission" date="2019-03" db="EMBL/GenBank/DDBJ databases">
        <title>Genomic Encyclopedia of Type Strains, Phase IV (KMG-IV): sequencing the most valuable type-strain genomes for metagenomic binning, comparative biology and taxonomic classification.</title>
        <authorList>
            <person name="Goeker M."/>
        </authorList>
    </citation>
    <scope>NUCLEOTIDE SEQUENCE [LARGE SCALE GENOMIC DNA]</scope>
    <source>
        <strain evidence="4 6">DSM 3764</strain>
    </source>
</reference>
<dbReference type="EC" id="3.1.5.1" evidence="3"/>
<gene>
    <name evidence="3" type="primary">dgt_2</name>
    <name evidence="4" type="ORF">EV682_10824</name>
    <name evidence="3" type="ORF">NCTC11159_03876</name>
</gene>
<evidence type="ECO:0000259" key="2">
    <source>
        <dbReference type="PROSITE" id="PS51831"/>
    </source>
</evidence>
<keyword evidence="6" id="KW-1185">Reference proteome</keyword>
<dbReference type="Pfam" id="PF13286">
    <property type="entry name" value="HD_assoc"/>
    <property type="match status" value="1"/>
</dbReference>
<evidence type="ECO:0000313" key="4">
    <source>
        <dbReference type="EMBL" id="TCU85001.1"/>
    </source>
</evidence>
<proteinExistence type="predicted"/>
<sequence>MYSAETLEFAQHKENEAEKLAYRFHAEKSMDGRDRDNYMRDYARVLYCSSFRRLQGKMQLLSVNNTKFSRNRLTHSLEVAQIARSIAMDLGLKHPAVTETCALIHDIGNPPFGHHGERVLHLLAKDVGGYEGNAQAFRIVHNLETKSIHYSGLNLTLRTIWGTIKYFHTSAENPNKFLYDDNYSFLKEQLDKNNITDTKSIDAQIMDIADEIAYAAHDLEDAINADMVDMGELLYAFKISEKYSDAYDTFKDIIESCQKEAGDAYLMRTSEEFSYIFIKELTSTIINTLCKDIAVVNNNGVEEIGYQHHAKLAAGLKNVLSKMILKKKSILQYEKRGENIIRGLFQVYSDEQYNPDLQLFPAELRYRVGKENRIRLITDYISGTMDAFATQEYIKYFGESEYNKLYKNHIAP</sequence>
<dbReference type="InterPro" id="IPR050135">
    <property type="entry name" value="dGTPase-like"/>
</dbReference>
<dbReference type="SMART" id="SM00471">
    <property type="entry name" value="HDc"/>
    <property type="match status" value="1"/>
</dbReference>
<evidence type="ECO:0000313" key="6">
    <source>
        <dbReference type="Proteomes" id="UP000295794"/>
    </source>
</evidence>
<name>A0A377SVC5_9NEIS</name>
<feature type="domain" description="HD" evidence="2">
    <location>
        <begin position="72"/>
        <end position="215"/>
    </location>
</feature>
<dbReference type="SUPFAM" id="SSF109604">
    <property type="entry name" value="HD-domain/PDEase-like"/>
    <property type="match status" value="1"/>
</dbReference>
<dbReference type="GO" id="GO:0008832">
    <property type="term" value="F:dGTPase activity"/>
    <property type="evidence" value="ECO:0007669"/>
    <property type="project" value="UniProtKB-EC"/>
</dbReference>
<dbReference type="PANTHER" id="PTHR11373:SF40">
    <property type="entry name" value="DEOXYGUANOSINETRIPHOSPHATE TRIPHOSPHOHYDROLASE-LIKE PROTEIN 2"/>
    <property type="match status" value="1"/>
</dbReference>
<dbReference type="AlphaFoldDB" id="A0A377SVC5"/>
<dbReference type="Proteomes" id="UP000295794">
    <property type="component" value="Unassembled WGS sequence"/>
</dbReference>
<reference evidence="3 5" key="1">
    <citation type="submission" date="2018-06" db="EMBL/GenBank/DDBJ databases">
        <authorList>
            <consortium name="Pathogen Informatics"/>
            <person name="Doyle S."/>
        </authorList>
    </citation>
    <scope>NUCLEOTIDE SEQUENCE [LARGE SCALE GENOMIC DNA]</scope>
    <source>
        <strain evidence="3 5">NCTC11159</strain>
    </source>
</reference>
<dbReference type="EMBL" id="SMBT01000008">
    <property type="protein sequence ID" value="TCU85001.1"/>
    <property type="molecule type" value="Genomic_DNA"/>
</dbReference>
<dbReference type="OrthoDB" id="9803619at2"/>
<organism evidence="3 5">
    <name type="scientific">Iodobacter fluviatilis</name>
    <dbReference type="NCBI Taxonomy" id="537"/>
    <lineage>
        <taxon>Bacteria</taxon>
        <taxon>Pseudomonadati</taxon>
        <taxon>Pseudomonadota</taxon>
        <taxon>Betaproteobacteria</taxon>
        <taxon>Neisseriales</taxon>
        <taxon>Chitinibacteraceae</taxon>
        <taxon>Iodobacter</taxon>
    </lineage>
</organism>
<dbReference type="EMBL" id="UGHR01000004">
    <property type="protein sequence ID" value="STR45315.1"/>
    <property type="molecule type" value="Genomic_DNA"/>
</dbReference>
<protein>
    <submittedName>
        <fullName evidence="4">DGTPase</fullName>
    </submittedName>
    <submittedName>
        <fullName evidence="3">Deoxyguanosinetriphosphate triphosphohydrolase</fullName>
        <ecNumber evidence="3">3.1.5.1</ecNumber>
    </submittedName>
</protein>
<dbReference type="GO" id="GO:0006203">
    <property type="term" value="P:dGTP catabolic process"/>
    <property type="evidence" value="ECO:0007669"/>
    <property type="project" value="TreeGrafter"/>
</dbReference>
<keyword evidence="1 3" id="KW-0378">Hydrolase</keyword>
<dbReference type="Pfam" id="PF01966">
    <property type="entry name" value="HD"/>
    <property type="match status" value="1"/>
</dbReference>
<dbReference type="RefSeq" id="WP_115229191.1">
    <property type="nucleotide sequence ID" value="NZ_CAWOLO010000008.1"/>
</dbReference>
<dbReference type="Proteomes" id="UP000255108">
    <property type="component" value="Unassembled WGS sequence"/>
</dbReference>
<dbReference type="InterPro" id="IPR003607">
    <property type="entry name" value="HD/PDEase_dom"/>
</dbReference>
<dbReference type="InterPro" id="IPR006261">
    <property type="entry name" value="dGTPase"/>
</dbReference>
<dbReference type="PANTHER" id="PTHR11373">
    <property type="entry name" value="DEOXYNUCLEOSIDE TRIPHOSPHATE TRIPHOSPHOHYDROLASE"/>
    <property type="match status" value="1"/>
</dbReference>
<dbReference type="Gene3D" id="1.10.3210.10">
    <property type="entry name" value="Hypothetical protein af1432"/>
    <property type="match status" value="1"/>
</dbReference>
<dbReference type="CDD" id="cd00077">
    <property type="entry name" value="HDc"/>
    <property type="match status" value="1"/>
</dbReference>
<evidence type="ECO:0000313" key="5">
    <source>
        <dbReference type="Proteomes" id="UP000255108"/>
    </source>
</evidence>
<evidence type="ECO:0000256" key="1">
    <source>
        <dbReference type="ARBA" id="ARBA00022801"/>
    </source>
</evidence>
<dbReference type="NCBIfam" id="TIGR01353">
    <property type="entry name" value="dGTP_triPase"/>
    <property type="match status" value="1"/>
</dbReference>
<dbReference type="PROSITE" id="PS51831">
    <property type="entry name" value="HD"/>
    <property type="match status" value="1"/>
</dbReference>
<dbReference type="InterPro" id="IPR026875">
    <property type="entry name" value="PHydrolase_assoc_dom"/>
</dbReference>
<dbReference type="InterPro" id="IPR006674">
    <property type="entry name" value="HD_domain"/>
</dbReference>